<proteinExistence type="predicted"/>
<comment type="caution">
    <text evidence="1">The sequence shown here is derived from an EMBL/GenBank/DDBJ whole genome shotgun (WGS) entry which is preliminary data.</text>
</comment>
<evidence type="ECO:0000313" key="1">
    <source>
        <dbReference type="EMBL" id="KAK0150411.1"/>
    </source>
</evidence>
<dbReference type="PANTHER" id="PTHR31912:SF36">
    <property type="entry name" value="C2H2-TYPE DOMAIN-CONTAINING PROTEIN"/>
    <property type="match status" value="1"/>
</dbReference>
<dbReference type="EMBL" id="JAOPHQ010001491">
    <property type="protein sequence ID" value="KAK0150411.1"/>
    <property type="molecule type" value="Genomic_DNA"/>
</dbReference>
<name>A0AA47P4E6_MERPO</name>
<dbReference type="PANTHER" id="PTHR31912">
    <property type="entry name" value="IP13529P"/>
    <property type="match status" value="1"/>
</dbReference>
<protein>
    <submittedName>
        <fullName evidence="1">Uncharacterized protein</fullName>
    </submittedName>
</protein>
<accession>A0AA47P4E6</accession>
<dbReference type="Proteomes" id="UP001174136">
    <property type="component" value="Unassembled WGS sequence"/>
</dbReference>
<sequence length="556" mass="64007">MIEKGPQRWKEGFFQDIVDGFFLKSHPFFSEKPNALQIVLYTDEIEICNPLGSFTSKNKLLMVYYTLANINPKYRSKLAAIRLLAMARSVDLRQCGLDVILNRIKEDMDALYNGVKMQTINGQKTIFGAMVSVCGDTLAQHELAGFKEGVGFAYSKCRHCECSFEDMQSHFNEDAFTKRTLKRHIRQTHEIEKADTDLLRNNLRTTYGINRRSKLVEFPAFDIIQQTPQDIMHVILEGTAPLEIKIDLDSVNSAILGFPYSPLDVRDRPSPISQCTLMSSDGKLKQSSGQILVLLRILPFVLGSLEDNAYRLKSLIETHMKHWKELFPERNITPKQHYLIHLPSQIKSLGPMVRHMCMRFESKHCLFKQWASKVNFKNICKSLISQNQIYESCQNVDPALHPIFSNEREMGPVSEIQDLQYLQGKLRDFLGYDEVNHAVSVKWLMINGNKYITQKSMILAKVVNGNMPEFGLVKNIYLVDSRLYCLEYQPFQTIHFDRNVMAYQVEVPHLAQATELVDAEKLVDFTPYYTTSSKGLTFVQIKYYLGDVIELYNSEK</sequence>
<keyword evidence="2" id="KW-1185">Reference proteome</keyword>
<organism evidence="1 2">
    <name type="scientific">Merluccius polli</name>
    <name type="common">Benguela hake</name>
    <name type="synonym">Merluccius cadenati</name>
    <dbReference type="NCBI Taxonomy" id="89951"/>
    <lineage>
        <taxon>Eukaryota</taxon>
        <taxon>Metazoa</taxon>
        <taxon>Chordata</taxon>
        <taxon>Craniata</taxon>
        <taxon>Vertebrata</taxon>
        <taxon>Euteleostomi</taxon>
        <taxon>Actinopterygii</taxon>
        <taxon>Neopterygii</taxon>
        <taxon>Teleostei</taxon>
        <taxon>Neoteleostei</taxon>
        <taxon>Acanthomorphata</taxon>
        <taxon>Zeiogadaria</taxon>
        <taxon>Gadariae</taxon>
        <taxon>Gadiformes</taxon>
        <taxon>Gadoidei</taxon>
        <taxon>Merlucciidae</taxon>
        <taxon>Merluccius</taxon>
    </lineage>
</organism>
<gene>
    <name evidence="1" type="ORF">N1851_008483</name>
</gene>
<evidence type="ECO:0000313" key="2">
    <source>
        <dbReference type="Proteomes" id="UP001174136"/>
    </source>
</evidence>
<dbReference type="AlphaFoldDB" id="A0AA47P4E6"/>
<reference evidence="1" key="1">
    <citation type="journal article" date="2023" name="Front. Mar. Sci.">
        <title>A new Merluccius polli reference genome to investigate the effects of global change in West African waters.</title>
        <authorList>
            <person name="Mateo J.L."/>
            <person name="Blanco-Fernandez C."/>
            <person name="Garcia-Vazquez E."/>
            <person name="Machado-Schiaffino G."/>
        </authorList>
    </citation>
    <scope>NUCLEOTIDE SEQUENCE</scope>
    <source>
        <strain evidence="1">C29</strain>
        <tissue evidence="1">Fin</tissue>
    </source>
</reference>